<reference evidence="1 2" key="1">
    <citation type="submission" date="2017-06" db="EMBL/GenBank/DDBJ databases">
        <title>Hymenobacter amundsenii sp. nov. isolated from regoliths in Antarctica.</title>
        <authorList>
            <person name="Sedlacek I."/>
            <person name="Kralova S."/>
            <person name="Pantucek R."/>
            <person name="Svec P."/>
            <person name="Holochova P."/>
            <person name="Stankova E."/>
            <person name="Vrbovska V."/>
            <person name="Busse H.-J."/>
        </authorList>
    </citation>
    <scope>NUCLEOTIDE SEQUENCE [LARGE SCALE GENOMIC DNA]</scope>
    <source>
        <strain evidence="1 2">CCM 8682</strain>
    </source>
</reference>
<dbReference type="EMBL" id="NIRR01000001">
    <property type="protein sequence ID" value="OWP64795.1"/>
    <property type="molecule type" value="Genomic_DNA"/>
</dbReference>
<evidence type="ECO:0008006" key="3">
    <source>
        <dbReference type="Google" id="ProtNLM"/>
    </source>
</evidence>
<protein>
    <recommendedName>
        <fullName evidence="3">Adhesin domain-containing protein</fullName>
    </recommendedName>
</protein>
<accession>A0A246FPX1</accession>
<evidence type="ECO:0000313" key="2">
    <source>
        <dbReference type="Proteomes" id="UP000197277"/>
    </source>
</evidence>
<organism evidence="1 2">
    <name type="scientific">Hymenobacter amundsenii</name>
    <dbReference type="NCBI Taxonomy" id="2006685"/>
    <lineage>
        <taxon>Bacteria</taxon>
        <taxon>Pseudomonadati</taxon>
        <taxon>Bacteroidota</taxon>
        <taxon>Cytophagia</taxon>
        <taxon>Cytophagales</taxon>
        <taxon>Hymenobacteraceae</taxon>
        <taxon>Hymenobacter</taxon>
    </lineage>
</organism>
<evidence type="ECO:0000313" key="1">
    <source>
        <dbReference type="EMBL" id="OWP64795.1"/>
    </source>
</evidence>
<dbReference type="Proteomes" id="UP000197277">
    <property type="component" value="Unassembled WGS sequence"/>
</dbReference>
<keyword evidence="2" id="KW-1185">Reference proteome</keyword>
<sequence>MAQGPQQDDGRPALAVEKVRKLSRTFPTSATKLYTLDTRYGRVQVNVWNRPEIRTDVDIITRAETEEKAQELQAMIEVEILGRDPATGGVSARSRFGALPQECRSRVKLYEVNYTVWVPKNNPLALHNAFGGISLTGDLTGATELTVEYGHLRTARLEGPRNTLRLTNARAAVPYAGRAVIEASYANVRLTEAGTVELRNNNSDIDIGTVQDLTVHSRYGDVALGTVHNLRGFSGYSKFSIDKLSNQLDMKVQYCPNFEVRNTGKNFRQITLDGGYSTILLNFPDGAAFDFDVNTDHGRLLVDKRLVKVDSEETSPSSSDTQGSFGAVSARNAGNVNIKVRYGNVSFNK</sequence>
<gene>
    <name evidence="1" type="ORF">CDA63_00070</name>
</gene>
<proteinExistence type="predicted"/>
<comment type="caution">
    <text evidence="1">The sequence shown here is derived from an EMBL/GenBank/DDBJ whole genome shotgun (WGS) entry which is preliminary data.</text>
</comment>
<name>A0A246FPX1_9BACT</name>
<dbReference type="AlphaFoldDB" id="A0A246FPX1"/>